<dbReference type="EC" id="2.7.7.7" evidence="1"/>
<dbReference type="InterPro" id="IPR003141">
    <property type="entry name" value="Pol/His_phosphatase_N"/>
</dbReference>
<dbReference type="InterPro" id="IPR004013">
    <property type="entry name" value="PHP_dom"/>
</dbReference>
<organism evidence="9 10">
    <name type="scientific">Candidatus Polarisedimenticola svalbardensis</name>
    <dbReference type="NCBI Taxonomy" id="2886004"/>
    <lineage>
        <taxon>Bacteria</taxon>
        <taxon>Pseudomonadati</taxon>
        <taxon>Acidobacteriota</taxon>
        <taxon>Candidatus Polarisedimenticolia</taxon>
        <taxon>Candidatus Polarisedimenticolales</taxon>
        <taxon>Candidatus Polarisedimenticolaceae</taxon>
        <taxon>Candidatus Polarisedimenticola</taxon>
    </lineage>
</organism>
<dbReference type="InterPro" id="IPR029460">
    <property type="entry name" value="DNAPol_HHH"/>
</dbReference>
<dbReference type="InterPro" id="IPR004805">
    <property type="entry name" value="DnaE2/DnaE/PolC"/>
</dbReference>
<dbReference type="Pfam" id="PF14579">
    <property type="entry name" value="HHH_6"/>
    <property type="match status" value="1"/>
</dbReference>
<sequence length="1170" mass="130821">MPTQPPGFVHLHNHTTYSLLDGAQRLDEMCRHAAKDGQSALAITDHGNLFGAMNFGKTAARHGIKPIIGIEAYVAPGSRHDKKPAGPGIKNYHHLILLAKDYTGYKNLIKLASAGYLEGFYHRPRIDKKLLEKHHEGLVCLSACLAGEIPTLLRQDRMPEAEKAAGWYRDLFGDAGYWLEMQDHGIEEQKLVNDGSVRLARDLDIGLVATNDCHYLLPDDHKAHEILVCIHTGKTINNRGRMTYTTEHYLKSRSEMADLFHWRPEAVENSQAIADLCDFTFKDQPNHLPEFPVPDGYDLDGYFEKVARDGFAKRMKGWKQKEEAGLLRHPIEKYKARLELELKVIREMGFPGYFLITWDFIRYARESGIPVGPGRGSAAGSLAAFCMQITDIDPMEYDLLFERFLNPERVSMPDVDIDFCFRKRERVIEYVTEKYGRPNVAQIITFGSMAARAVIRDVGRVLEIPYGEVDKIAKLVPNQPGQDITIRGALKDVPELQAIYDGDDQVRQLLDVGTRLEGLCRHASTHAAGVVIAPRPIDEFAPLYRGTKAGDEVTTQWAKDEVEEIGLLKMDFLGLKTLTLIDDALDSIEAETGERPDLPHLPLTDPKVYELFSRADTDGVFQFESDGMKDILRRLKPERFEDLIALNALFRPGPIGGGLIDDFIKRRHGKIRVEYPHPWTEEILEETYGVIVFQEQVMQIASKMAGYSLGEADILRRAMGKKKKEVMEAEAKKFIAGAEEKGVSEKDAKAVFDLMAFFAGYGFNKSHSAAYALVAYQTAWLKAHHPLHFMAAVLTNDKGNTDKLVNYIGRARGMGIEVLPPDVNGSGMDFTVEEGGIRFGLSAIKGVGEGAIQAILDARERVGRFESMHALSAEVDSRQANKRVLEALVFSGALDSLGYGRSSLAAGVDGALEYGHKQRADREAGQGNLFGGGEGEQEPARAELLPETPEWDERTRLAHEKDTLGFYISGHPLEAHAGLIRDFASHTTDKLAKTPGGSEVAVCGLVTNLNRRKSRKGDWFATLQLEDSQGRVETVIFPKIYKTSGAILEDGKPFLITGRLQVEEEQYKILADDICPLEELRDRKADAVQVRINSVQLDETLVDTLRKTVSRHSGDARLYLEVCNPGRYRFVAQVESALRVRPCQELSDDLDRLLGPGRVRYRAQPNRYER</sequence>
<dbReference type="Gene3D" id="3.20.20.140">
    <property type="entry name" value="Metal-dependent hydrolases"/>
    <property type="match status" value="1"/>
</dbReference>
<dbReference type="PANTHER" id="PTHR32294">
    <property type="entry name" value="DNA POLYMERASE III SUBUNIT ALPHA"/>
    <property type="match status" value="1"/>
</dbReference>
<dbReference type="NCBIfam" id="NF005298">
    <property type="entry name" value="PRK06826.1"/>
    <property type="match status" value="1"/>
</dbReference>
<evidence type="ECO:0000256" key="6">
    <source>
        <dbReference type="ARBA" id="ARBA00022932"/>
    </source>
</evidence>
<proteinExistence type="predicted"/>
<dbReference type="SMART" id="SM00481">
    <property type="entry name" value="POLIIIAc"/>
    <property type="match status" value="1"/>
</dbReference>
<keyword evidence="3 9" id="KW-0808">Transferase</keyword>
<protein>
    <recommendedName>
        <fullName evidence="2">DNA polymerase III subunit alpha</fullName>
        <ecNumber evidence="1">2.7.7.7</ecNumber>
    </recommendedName>
</protein>
<keyword evidence="5" id="KW-0235">DNA replication</keyword>
<dbReference type="CDD" id="cd12113">
    <property type="entry name" value="PHP_PolIIIA_DnaE3"/>
    <property type="match status" value="1"/>
</dbReference>
<dbReference type="InterPro" id="IPR040982">
    <property type="entry name" value="DNA_pol3_finger"/>
</dbReference>
<dbReference type="InterPro" id="IPR011708">
    <property type="entry name" value="DNA_pol3_alpha_NTPase_dom"/>
</dbReference>
<dbReference type="NCBIfam" id="TIGR00594">
    <property type="entry name" value="polc"/>
    <property type="match status" value="1"/>
</dbReference>
<gene>
    <name evidence="9" type="primary">dnaE</name>
    <name evidence="9" type="ORF">IFK94_01335</name>
</gene>
<dbReference type="GO" id="GO:0003887">
    <property type="term" value="F:DNA-directed DNA polymerase activity"/>
    <property type="evidence" value="ECO:0007669"/>
    <property type="project" value="UniProtKB-KW"/>
</dbReference>
<dbReference type="Gene3D" id="1.10.150.870">
    <property type="match status" value="1"/>
</dbReference>
<keyword evidence="6" id="KW-0239">DNA-directed DNA polymerase</keyword>
<name>A0A8J6XQP3_9BACT</name>
<evidence type="ECO:0000256" key="3">
    <source>
        <dbReference type="ARBA" id="ARBA00022679"/>
    </source>
</evidence>
<dbReference type="EMBL" id="JACXWD010000002">
    <property type="protein sequence ID" value="MBD3866742.1"/>
    <property type="molecule type" value="Genomic_DNA"/>
</dbReference>
<dbReference type="AlphaFoldDB" id="A0A8J6XQP3"/>
<comment type="catalytic activity">
    <reaction evidence="7">
        <text>DNA(n) + a 2'-deoxyribonucleoside 5'-triphosphate = DNA(n+1) + diphosphate</text>
        <dbReference type="Rhea" id="RHEA:22508"/>
        <dbReference type="Rhea" id="RHEA-COMP:17339"/>
        <dbReference type="Rhea" id="RHEA-COMP:17340"/>
        <dbReference type="ChEBI" id="CHEBI:33019"/>
        <dbReference type="ChEBI" id="CHEBI:61560"/>
        <dbReference type="ChEBI" id="CHEBI:173112"/>
        <dbReference type="EC" id="2.7.7.7"/>
    </reaction>
</comment>
<evidence type="ECO:0000256" key="1">
    <source>
        <dbReference type="ARBA" id="ARBA00012417"/>
    </source>
</evidence>
<keyword evidence="4 9" id="KW-0548">Nucleotidyltransferase</keyword>
<dbReference type="Pfam" id="PF07733">
    <property type="entry name" value="DNA_pol3_alpha"/>
    <property type="match status" value="1"/>
</dbReference>
<dbReference type="InterPro" id="IPR016195">
    <property type="entry name" value="Pol/histidinol_Pase-like"/>
</dbReference>
<evidence type="ECO:0000256" key="2">
    <source>
        <dbReference type="ARBA" id="ARBA00019114"/>
    </source>
</evidence>
<evidence type="ECO:0000313" key="9">
    <source>
        <dbReference type="EMBL" id="MBD3866742.1"/>
    </source>
</evidence>
<evidence type="ECO:0000256" key="4">
    <source>
        <dbReference type="ARBA" id="ARBA00022695"/>
    </source>
</evidence>
<accession>A0A8J6XQP3</accession>
<dbReference type="Pfam" id="PF17657">
    <property type="entry name" value="DNA_pol3_finger"/>
    <property type="match status" value="1"/>
</dbReference>
<dbReference type="GO" id="GO:0006260">
    <property type="term" value="P:DNA replication"/>
    <property type="evidence" value="ECO:0007669"/>
    <property type="project" value="UniProtKB-KW"/>
</dbReference>
<dbReference type="NCBIfam" id="NF004226">
    <property type="entry name" value="PRK05673.1"/>
    <property type="match status" value="1"/>
</dbReference>
<dbReference type="InterPro" id="IPR041931">
    <property type="entry name" value="DNA_pol3_alpha_thumb_dom"/>
</dbReference>
<dbReference type="Pfam" id="PF02811">
    <property type="entry name" value="PHP"/>
    <property type="match status" value="1"/>
</dbReference>
<evidence type="ECO:0000256" key="5">
    <source>
        <dbReference type="ARBA" id="ARBA00022705"/>
    </source>
</evidence>
<dbReference type="SUPFAM" id="SSF89550">
    <property type="entry name" value="PHP domain-like"/>
    <property type="match status" value="1"/>
</dbReference>
<dbReference type="GO" id="GO:0008408">
    <property type="term" value="F:3'-5' exonuclease activity"/>
    <property type="evidence" value="ECO:0007669"/>
    <property type="project" value="InterPro"/>
</dbReference>
<evidence type="ECO:0000259" key="8">
    <source>
        <dbReference type="SMART" id="SM00481"/>
    </source>
</evidence>
<dbReference type="PANTHER" id="PTHR32294:SF0">
    <property type="entry name" value="DNA POLYMERASE III SUBUNIT ALPHA"/>
    <property type="match status" value="1"/>
</dbReference>
<feature type="domain" description="Polymerase/histidinol phosphatase N-terminal" evidence="8">
    <location>
        <begin position="9"/>
        <end position="76"/>
    </location>
</feature>
<dbReference type="Gene3D" id="1.10.10.1600">
    <property type="entry name" value="Bacterial DNA polymerase III alpha subunit, thumb domain"/>
    <property type="match status" value="1"/>
</dbReference>
<dbReference type="CDD" id="cd04485">
    <property type="entry name" value="DnaE_OBF"/>
    <property type="match status" value="1"/>
</dbReference>
<evidence type="ECO:0000256" key="7">
    <source>
        <dbReference type="ARBA" id="ARBA00049244"/>
    </source>
</evidence>
<comment type="caution">
    <text evidence="9">The sequence shown here is derived from an EMBL/GenBank/DDBJ whole genome shotgun (WGS) entry which is preliminary data.</text>
</comment>
<reference evidence="9 10" key="1">
    <citation type="submission" date="2020-08" db="EMBL/GenBank/DDBJ databases">
        <title>Acidobacteriota in marine sediments use diverse sulfur dissimilation pathways.</title>
        <authorList>
            <person name="Wasmund K."/>
        </authorList>
    </citation>
    <scope>NUCLEOTIDE SEQUENCE [LARGE SCALE GENOMIC DNA]</scope>
    <source>
        <strain evidence="9">MAG AM4</strain>
    </source>
</reference>
<dbReference type="Proteomes" id="UP000648239">
    <property type="component" value="Unassembled WGS sequence"/>
</dbReference>
<evidence type="ECO:0000313" key="10">
    <source>
        <dbReference type="Proteomes" id="UP000648239"/>
    </source>
</evidence>